<evidence type="ECO:0000256" key="10">
    <source>
        <dbReference type="ARBA" id="ARBA00062718"/>
    </source>
</evidence>
<keyword evidence="3 12" id="KW-0813">Transport</keyword>
<dbReference type="InterPro" id="IPR035906">
    <property type="entry name" value="MetI-like_sf"/>
</dbReference>
<evidence type="ECO:0000256" key="7">
    <source>
        <dbReference type="ARBA" id="ARBA00022989"/>
    </source>
</evidence>
<evidence type="ECO:0000256" key="3">
    <source>
        <dbReference type="ARBA" id="ARBA00022448"/>
    </source>
</evidence>
<feature type="transmembrane region" description="Helical" evidence="12">
    <location>
        <begin position="89"/>
        <end position="108"/>
    </location>
</feature>
<comment type="function">
    <text evidence="9">Part of the ABC transporter complex GltIJKL involved in glutamate and aspartate uptake. Probably responsible for the translocation of the substrate across the membrane.</text>
</comment>
<comment type="similarity">
    <text evidence="2">Belongs to the binding-protein-dependent transport system permease family. HisMQ subfamily.</text>
</comment>
<evidence type="ECO:0000313" key="15">
    <source>
        <dbReference type="Proteomes" id="UP000315252"/>
    </source>
</evidence>
<evidence type="ECO:0000313" key="14">
    <source>
        <dbReference type="EMBL" id="TQV82180.1"/>
    </source>
</evidence>
<evidence type="ECO:0000256" key="9">
    <source>
        <dbReference type="ARBA" id="ARBA00060298"/>
    </source>
</evidence>
<protein>
    <recommendedName>
        <fullName evidence="11">Glutamate/aspartate import permease protein GltK</fullName>
    </recommendedName>
</protein>
<dbReference type="Gene3D" id="1.10.3720.10">
    <property type="entry name" value="MetI-like"/>
    <property type="match status" value="1"/>
</dbReference>
<feature type="domain" description="ABC transmembrane type-1" evidence="13">
    <location>
        <begin position="20"/>
        <end position="209"/>
    </location>
</feature>
<reference evidence="14 15" key="1">
    <citation type="submission" date="2019-06" db="EMBL/GenBank/DDBJ databases">
        <title>Whole genome sequence for Rhodospirillaceae sp. R148.</title>
        <authorList>
            <person name="Wang G."/>
        </authorList>
    </citation>
    <scope>NUCLEOTIDE SEQUENCE [LARGE SCALE GENOMIC DNA]</scope>
    <source>
        <strain evidence="14 15">R148</strain>
    </source>
</reference>
<dbReference type="OrthoDB" id="7190458at2"/>
<gene>
    <name evidence="14" type="ORF">FKG95_08140</name>
</gene>
<dbReference type="EMBL" id="VHSH01000002">
    <property type="protein sequence ID" value="TQV82180.1"/>
    <property type="molecule type" value="Genomic_DNA"/>
</dbReference>
<dbReference type="Proteomes" id="UP000315252">
    <property type="component" value="Unassembled WGS sequence"/>
</dbReference>
<evidence type="ECO:0000256" key="12">
    <source>
        <dbReference type="RuleBase" id="RU363032"/>
    </source>
</evidence>
<dbReference type="SUPFAM" id="SSF161098">
    <property type="entry name" value="MetI-like"/>
    <property type="match status" value="1"/>
</dbReference>
<feature type="transmembrane region" description="Helical" evidence="12">
    <location>
        <begin position="150"/>
        <end position="170"/>
    </location>
</feature>
<evidence type="ECO:0000256" key="4">
    <source>
        <dbReference type="ARBA" id="ARBA00022475"/>
    </source>
</evidence>
<dbReference type="FunFam" id="1.10.3720.10:FF:000006">
    <property type="entry name" value="Glutamate/aspartate ABC transporter, permease protein GltK"/>
    <property type="match status" value="1"/>
</dbReference>
<dbReference type="GO" id="GO:0022857">
    <property type="term" value="F:transmembrane transporter activity"/>
    <property type="evidence" value="ECO:0007669"/>
    <property type="project" value="InterPro"/>
</dbReference>
<comment type="subcellular location">
    <subcellularLocation>
        <location evidence="1">Cell inner membrane</location>
        <topology evidence="1">Multi-pass membrane protein</topology>
    </subcellularLocation>
    <subcellularLocation>
        <location evidence="12">Cell membrane</location>
        <topology evidence="12">Multi-pass membrane protein</topology>
    </subcellularLocation>
</comment>
<dbReference type="InterPro" id="IPR000515">
    <property type="entry name" value="MetI-like"/>
</dbReference>
<dbReference type="GO" id="GO:0006865">
    <property type="term" value="P:amino acid transport"/>
    <property type="evidence" value="ECO:0007669"/>
    <property type="project" value="UniProtKB-KW"/>
</dbReference>
<dbReference type="InterPro" id="IPR043429">
    <property type="entry name" value="ArtM/GltK/GlnP/TcyL/YhdX-like"/>
</dbReference>
<feature type="transmembrane region" description="Helical" evidence="12">
    <location>
        <begin position="20"/>
        <end position="44"/>
    </location>
</feature>
<evidence type="ECO:0000256" key="8">
    <source>
        <dbReference type="ARBA" id="ARBA00023136"/>
    </source>
</evidence>
<dbReference type="RefSeq" id="WP_142895810.1">
    <property type="nucleotide sequence ID" value="NZ_ML660053.1"/>
</dbReference>
<keyword evidence="15" id="KW-1185">Reference proteome</keyword>
<evidence type="ECO:0000259" key="13">
    <source>
        <dbReference type="PROSITE" id="PS50928"/>
    </source>
</evidence>
<evidence type="ECO:0000256" key="11">
    <source>
        <dbReference type="ARBA" id="ARBA00073645"/>
    </source>
</evidence>
<sequence length="218" mass="24170">MSDFDLSVIADNLPFLWQGLQLSLFLTLLAIVGGIILGTVLALMRLSGFAPLSLFAAAYVNLIRSVPLILVIFWFYFLVPLALGRPIGGFYSALIAFVMFEAAYYSEIIRAGIQSIRKGQVHAGQATGLSYWQIQRYVVLPQAFRNMIPILVTQGIILFQDTSLVFVVSLRDFMTVSSIVARTEGRLAEMYVFAALVYFVICFAGSLLVRHLQKAKTA</sequence>
<comment type="subunit">
    <text evidence="10">The complex is composed of two ATP-binding proteins (GltL), two transmembrane proteins (GltJ and GltK) and a solute-binding protein (GltI).</text>
</comment>
<evidence type="ECO:0000256" key="1">
    <source>
        <dbReference type="ARBA" id="ARBA00004429"/>
    </source>
</evidence>
<proteinExistence type="inferred from homology"/>
<evidence type="ECO:0000256" key="2">
    <source>
        <dbReference type="ARBA" id="ARBA00010072"/>
    </source>
</evidence>
<keyword evidence="6" id="KW-0029">Amino-acid transport</keyword>
<organism evidence="14 15">
    <name type="scientific">Denitrobaculum tricleocarpae</name>
    <dbReference type="NCBI Taxonomy" id="2591009"/>
    <lineage>
        <taxon>Bacteria</taxon>
        <taxon>Pseudomonadati</taxon>
        <taxon>Pseudomonadota</taxon>
        <taxon>Alphaproteobacteria</taxon>
        <taxon>Rhodospirillales</taxon>
        <taxon>Rhodospirillaceae</taxon>
        <taxon>Denitrobaculum</taxon>
    </lineage>
</organism>
<dbReference type="CDD" id="cd06261">
    <property type="entry name" value="TM_PBP2"/>
    <property type="match status" value="1"/>
</dbReference>
<feature type="transmembrane region" description="Helical" evidence="12">
    <location>
        <begin position="190"/>
        <end position="209"/>
    </location>
</feature>
<dbReference type="AlphaFoldDB" id="A0A545TY85"/>
<comment type="caution">
    <text evidence="14">The sequence shown here is derived from an EMBL/GenBank/DDBJ whole genome shotgun (WGS) entry which is preliminary data.</text>
</comment>
<keyword evidence="7 12" id="KW-1133">Transmembrane helix</keyword>
<dbReference type="PROSITE" id="PS50928">
    <property type="entry name" value="ABC_TM1"/>
    <property type="match status" value="1"/>
</dbReference>
<dbReference type="PANTHER" id="PTHR30614:SF1">
    <property type="entry name" value="GLUTAMATE_ASPARTATE IMPORT PERMEASE PROTEIN GLTK"/>
    <property type="match status" value="1"/>
</dbReference>
<dbReference type="InterPro" id="IPR010065">
    <property type="entry name" value="AA_ABC_transptr_permease_3TM"/>
</dbReference>
<name>A0A545TY85_9PROT</name>
<feature type="transmembrane region" description="Helical" evidence="12">
    <location>
        <begin position="56"/>
        <end position="77"/>
    </location>
</feature>
<keyword evidence="4" id="KW-1003">Cell membrane</keyword>
<dbReference type="PANTHER" id="PTHR30614">
    <property type="entry name" value="MEMBRANE COMPONENT OF AMINO ACID ABC TRANSPORTER"/>
    <property type="match status" value="1"/>
</dbReference>
<dbReference type="Pfam" id="PF00528">
    <property type="entry name" value="BPD_transp_1"/>
    <property type="match status" value="1"/>
</dbReference>
<accession>A0A545TY85</accession>
<dbReference type="GO" id="GO:0043190">
    <property type="term" value="C:ATP-binding cassette (ABC) transporter complex"/>
    <property type="evidence" value="ECO:0007669"/>
    <property type="project" value="InterPro"/>
</dbReference>
<keyword evidence="8 12" id="KW-0472">Membrane</keyword>
<evidence type="ECO:0000256" key="5">
    <source>
        <dbReference type="ARBA" id="ARBA00022692"/>
    </source>
</evidence>
<dbReference type="NCBIfam" id="TIGR01726">
    <property type="entry name" value="HEQRo_perm_3TM"/>
    <property type="match status" value="1"/>
</dbReference>
<evidence type="ECO:0000256" key="6">
    <source>
        <dbReference type="ARBA" id="ARBA00022970"/>
    </source>
</evidence>
<keyword evidence="5 12" id="KW-0812">Transmembrane</keyword>